<reference evidence="2 3" key="1">
    <citation type="journal article" date="2019" name="Commun. Biol.">
        <title>The bagworm genome reveals a unique fibroin gene that provides high tensile strength.</title>
        <authorList>
            <person name="Kono N."/>
            <person name="Nakamura H."/>
            <person name="Ohtoshi R."/>
            <person name="Tomita M."/>
            <person name="Numata K."/>
            <person name="Arakawa K."/>
        </authorList>
    </citation>
    <scope>NUCLEOTIDE SEQUENCE [LARGE SCALE GENOMIC DNA]</scope>
</reference>
<feature type="domain" description="Endonuclease/exonuclease/phosphatase" evidence="1">
    <location>
        <begin position="103"/>
        <end position="214"/>
    </location>
</feature>
<keyword evidence="2" id="KW-0808">Transferase</keyword>
<dbReference type="OrthoDB" id="410155at2759"/>
<evidence type="ECO:0000313" key="2">
    <source>
        <dbReference type="EMBL" id="GBP79733.1"/>
    </source>
</evidence>
<proteinExistence type="predicted"/>
<keyword evidence="2" id="KW-0695">RNA-directed DNA polymerase</keyword>
<dbReference type="PANTHER" id="PTHR33273:SF4">
    <property type="entry name" value="ENDONUCLEASE_EXONUCLEASE_PHOSPHATASE DOMAIN-CONTAINING PROTEIN"/>
    <property type="match status" value="1"/>
</dbReference>
<comment type="caution">
    <text evidence="2">The sequence shown here is derived from an EMBL/GenBank/DDBJ whole genome shotgun (WGS) entry which is preliminary data.</text>
</comment>
<sequence>MQLICVGGCAIYKFQHQQLKQCTKEYGIDIVLVQETFLKPIRPKSCALAGYVQLLTDRTYAPLGGTAIYYKRSLHCCPIDLSNFTNIGTTGCRLAMTEHGTLVIVSIYLSSSKSLLRSNLEALLALGDPIILFGDFNCKSRNWGCVVPNTNGTTLNKLSKKKKFNIITPLTPTHYPDDLTSRPSILDLAITKEVSLNVNCIDPLHCLVLDHRPVFLRMGPPVGGFPKPKIKINDWKRVSTALEKVDTLT</sequence>
<dbReference type="InterPro" id="IPR036691">
    <property type="entry name" value="Endo/exonu/phosph_ase_sf"/>
</dbReference>
<gene>
    <name evidence="2" type="ORF">EVAR_49432_1</name>
</gene>
<name>A0A4C1YXP5_EUMVA</name>
<dbReference type="InterPro" id="IPR005135">
    <property type="entry name" value="Endo/exonuclease/phosphatase"/>
</dbReference>
<dbReference type="Proteomes" id="UP000299102">
    <property type="component" value="Unassembled WGS sequence"/>
</dbReference>
<dbReference type="SUPFAM" id="SSF56219">
    <property type="entry name" value="DNase I-like"/>
    <property type="match status" value="1"/>
</dbReference>
<dbReference type="PANTHER" id="PTHR33273">
    <property type="entry name" value="DOMAIN-CONTAINING PROTEIN, PUTATIVE-RELATED"/>
    <property type="match status" value="1"/>
</dbReference>
<keyword evidence="3" id="KW-1185">Reference proteome</keyword>
<dbReference type="AlphaFoldDB" id="A0A4C1YXP5"/>
<dbReference type="Pfam" id="PF14529">
    <property type="entry name" value="Exo_endo_phos_2"/>
    <property type="match status" value="1"/>
</dbReference>
<accession>A0A4C1YXP5</accession>
<dbReference type="EMBL" id="BGZK01001427">
    <property type="protein sequence ID" value="GBP79733.1"/>
    <property type="molecule type" value="Genomic_DNA"/>
</dbReference>
<evidence type="ECO:0000313" key="3">
    <source>
        <dbReference type="Proteomes" id="UP000299102"/>
    </source>
</evidence>
<evidence type="ECO:0000259" key="1">
    <source>
        <dbReference type="Pfam" id="PF14529"/>
    </source>
</evidence>
<protein>
    <submittedName>
        <fullName evidence="2">RNA-directed DNA polymerase from mobile element jockey</fullName>
    </submittedName>
</protein>
<keyword evidence="2" id="KW-0548">Nucleotidyltransferase</keyword>
<dbReference type="GO" id="GO:0003964">
    <property type="term" value="F:RNA-directed DNA polymerase activity"/>
    <property type="evidence" value="ECO:0007669"/>
    <property type="project" value="UniProtKB-KW"/>
</dbReference>
<dbReference type="Gene3D" id="3.60.10.10">
    <property type="entry name" value="Endonuclease/exonuclease/phosphatase"/>
    <property type="match status" value="1"/>
</dbReference>
<organism evidence="2 3">
    <name type="scientific">Eumeta variegata</name>
    <name type="common">Bagworm moth</name>
    <name type="synonym">Eumeta japonica</name>
    <dbReference type="NCBI Taxonomy" id="151549"/>
    <lineage>
        <taxon>Eukaryota</taxon>
        <taxon>Metazoa</taxon>
        <taxon>Ecdysozoa</taxon>
        <taxon>Arthropoda</taxon>
        <taxon>Hexapoda</taxon>
        <taxon>Insecta</taxon>
        <taxon>Pterygota</taxon>
        <taxon>Neoptera</taxon>
        <taxon>Endopterygota</taxon>
        <taxon>Lepidoptera</taxon>
        <taxon>Glossata</taxon>
        <taxon>Ditrysia</taxon>
        <taxon>Tineoidea</taxon>
        <taxon>Psychidae</taxon>
        <taxon>Oiketicinae</taxon>
        <taxon>Eumeta</taxon>
    </lineage>
</organism>